<dbReference type="RefSeq" id="WP_244408513.1">
    <property type="nucleotide sequence ID" value="NZ_AP025637.1"/>
</dbReference>
<name>A0ABN6P9N2_9PROT</name>
<evidence type="ECO:0000313" key="4">
    <source>
        <dbReference type="Proteomes" id="UP000831327"/>
    </source>
</evidence>
<feature type="compositionally biased region" description="Basic and acidic residues" evidence="1">
    <location>
        <begin position="122"/>
        <end position="135"/>
    </location>
</feature>
<keyword evidence="4" id="KW-1185">Reference proteome</keyword>
<sequence>MHDAALPEGLEAAVSAAASWLKLGIEAVSVGIILVGMALALARLFALSIGRPACDVRRGLARVLSLALEFQLAADIVGTAISPDWDQIGKLAAVAAIRTFLNYFLQRELAVEDSGAPAPTRLGEDASTDRGAERR</sequence>
<dbReference type="Proteomes" id="UP000831327">
    <property type="component" value="Chromosome"/>
</dbReference>
<gene>
    <name evidence="3" type="ORF">Rmf_42580</name>
</gene>
<organism evidence="3 4">
    <name type="scientific">Roseomonas fluvialis</name>
    <dbReference type="NCBI Taxonomy" id="1750527"/>
    <lineage>
        <taxon>Bacteria</taxon>
        <taxon>Pseudomonadati</taxon>
        <taxon>Pseudomonadota</taxon>
        <taxon>Alphaproteobacteria</taxon>
        <taxon>Acetobacterales</taxon>
        <taxon>Roseomonadaceae</taxon>
        <taxon>Roseomonas</taxon>
    </lineage>
</organism>
<keyword evidence="2" id="KW-0472">Membrane</keyword>
<proteinExistence type="predicted"/>
<evidence type="ECO:0000256" key="1">
    <source>
        <dbReference type="SAM" id="MobiDB-lite"/>
    </source>
</evidence>
<evidence type="ECO:0000313" key="3">
    <source>
        <dbReference type="EMBL" id="BDG74329.1"/>
    </source>
</evidence>
<dbReference type="InterPro" id="IPR012427">
    <property type="entry name" value="DUF1622"/>
</dbReference>
<keyword evidence="2" id="KW-1133">Transmembrane helix</keyword>
<feature type="transmembrane region" description="Helical" evidence="2">
    <location>
        <begin position="20"/>
        <end position="42"/>
    </location>
</feature>
<evidence type="ECO:0008006" key="5">
    <source>
        <dbReference type="Google" id="ProtNLM"/>
    </source>
</evidence>
<accession>A0ABN6P9N2</accession>
<dbReference type="PANTHER" id="PTHR38468">
    <property type="entry name" value="SLL0939 PROTEIN"/>
    <property type="match status" value="1"/>
</dbReference>
<keyword evidence="2" id="KW-0812">Transmembrane</keyword>
<reference evidence="3 4" key="1">
    <citation type="journal article" date="2016" name="Microbes Environ.">
        <title>Phylogenetically diverse aerobic anoxygenic phototrophic bacteria isolated from epilithic biofilms in Tama river, Japan.</title>
        <authorList>
            <person name="Hirose S."/>
            <person name="Matsuura K."/>
            <person name="Haruta S."/>
        </authorList>
    </citation>
    <scope>NUCLEOTIDE SEQUENCE [LARGE SCALE GENOMIC DNA]</scope>
    <source>
        <strain evidence="3 4">S08</strain>
    </source>
</reference>
<dbReference type="EMBL" id="AP025637">
    <property type="protein sequence ID" value="BDG74329.1"/>
    <property type="molecule type" value="Genomic_DNA"/>
</dbReference>
<dbReference type="PANTHER" id="PTHR38468:SF1">
    <property type="entry name" value="SLL0939 PROTEIN"/>
    <property type="match status" value="1"/>
</dbReference>
<feature type="region of interest" description="Disordered" evidence="1">
    <location>
        <begin position="112"/>
        <end position="135"/>
    </location>
</feature>
<dbReference type="Pfam" id="PF07784">
    <property type="entry name" value="DUF1622"/>
    <property type="match status" value="1"/>
</dbReference>
<protein>
    <recommendedName>
        <fullName evidence="5">DUF1622 domain-containing protein</fullName>
    </recommendedName>
</protein>
<evidence type="ECO:0000256" key="2">
    <source>
        <dbReference type="SAM" id="Phobius"/>
    </source>
</evidence>